<dbReference type="PANTHER" id="PTHR46401">
    <property type="entry name" value="GLYCOSYLTRANSFERASE WBBK-RELATED"/>
    <property type="match status" value="1"/>
</dbReference>
<proteinExistence type="predicted"/>
<keyword evidence="1 4" id="KW-0808">Transferase</keyword>
<dbReference type="Pfam" id="PF13439">
    <property type="entry name" value="Glyco_transf_4"/>
    <property type="match status" value="1"/>
</dbReference>
<dbReference type="CDD" id="cd03809">
    <property type="entry name" value="GT4_MtfB-like"/>
    <property type="match status" value="1"/>
</dbReference>
<evidence type="ECO:0000313" key="4">
    <source>
        <dbReference type="EMBL" id="ACF12857.1"/>
    </source>
</evidence>
<dbReference type="PANTHER" id="PTHR46401:SF2">
    <property type="entry name" value="GLYCOSYLTRANSFERASE WBBK-RELATED"/>
    <property type="match status" value="1"/>
</dbReference>
<dbReference type="eggNOG" id="COG0438">
    <property type="taxonomic scope" value="Bacteria"/>
</dbReference>
<keyword evidence="5" id="KW-1185">Reference proteome</keyword>
<protein>
    <submittedName>
        <fullName evidence="4">Glycosyl transferase group 1</fullName>
    </submittedName>
</protein>
<gene>
    <name evidence="4" type="ordered locus">Ctha_0386</name>
</gene>
<dbReference type="HOGENOM" id="CLU_009583_27_5_10"/>
<evidence type="ECO:0000259" key="3">
    <source>
        <dbReference type="Pfam" id="PF13439"/>
    </source>
</evidence>
<dbReference type="Pfam" id="PF00534">
    <property type="entry name" value="Glycos_transf_1"/>
    <property type="match status" value="1"/>
</dbReference>
<dbReference type="KEGG" id="cts:Ctha_0386"/>
<dbReference type="EMBL" id="CP001100">
    <property type="protein sequence ID" value="ACF12857.1"/>
    <property type="molecule type" value="Genomic_DNA"/>
</dbReference>
<evidence type="ECO:0000256" key="1">
    <source>
        <dbReference type="ARBA" id="ARBA00022679"/>
    </source>
</evidence>
<feature type="domain" description="Glycosyltransferase subfamily 4-like N-terminal" evidence="3">
    <location>
        <begin position="13"/>
        <end position="175"/>
    </location>
</feature>
<sequence length="364" mass="41077">MNIVMVSCQHFTSGIGNYAYELAKHVRAENPELSLFKVYKPGHADSSFHEQAWIHPIPYKSFRDLHPYILPLFIRKALGNTKADIYHAHWFLSGLALGYALGRPAVVTMHDVSLLHIKEASATYEAYYKWALERFQKKRFTLVMVSETAKQDAVKYAGYPENLIEVVPNGINQQRFYPLPTEAEDAKKAHFRIIYSGGLGKRKNLELLFNAYKLISQKHSDVELVIAGAYPERTAYPQIARDMALKNVRFTGYLPDEEMNAFYNSGDLLIYTSLYEGFGFAPLEAMAAGVPVITTSGGSLKEISGGGGICTDYDEHQISEAANELIASEAKRRTLIEKGRNWVQQYTWEKAAEKTLSIFKNKLS</sequence>
<organism evidence="4 5">
    <name type="scientific">Chloroherpeton thalassium (strain ATCC 35110 / GB-78)</name>
    <dbReference type="NCBI Taxonomy" id="517418"/>
    <lineage>
        <taxon>Bacteria</taxon>
        <taxon>Pseudomonadati</taxon>
        <taxon>Chlorobiota</taxon>
        <taxon>Chlorobiia</taxon>
        <taxon>Chlorobiales</taxon>
        <taxon>Chloroherpetonaceae</taxon>
        <taxon>Chloroherpeton</taxon>
    </lineage>
</organism>
<dbReference type="OrthoDB" id="9801609at2"/>
<feature type="domain" description="Glycosyl transferase family 1" evidence="2">
    <location>
        <begin position="187"/>
        <end position="342"/>
    </location>
</feature>
<dbReference type="Gene3D" id="3.40.50.2000">
    <property type="entry name" value="Glycogen Phosphorylase B"/>
    <property type="match status" value="2"/>
</dbReference>
<dbReference type="GO" id="GO:0016757">
    <property type="term" value="F:glycosyltransferase activity"/>
    <property type="evidence" value="ECO:0007669"/>
    <property type="project" value="InterPro"/>
</dbReference>
<dbReference type="SUPFAM" id="SSF53756">
    <property type="entry name" value="UDP-Glycosyltransferase/glycogen phosphorylase"/>
    <property type="match status" value="1"/>
</dbReference>
<accession>B3QU59</accession>
<reference evidence="4 5" key="1">
    <citation type="submission" date="2008-06" db="EMBL/GenBank/DDBJ databases">
        <title>Complete sequence of Chloroherpeton thalassium ATCC 35110.</title>
        <authorList>
            <consortium name="US DOE Joint Genome Institute"/>
            <person name="Lucas S."/>
            <person name="Copeland A."/>
            <person name="Lapidus A."/>
            <person name="Glavina del Rio T."/>
            <person name="Dalin E."/>
            <person name="Tice H."/>
            <person name="Bruce D."/>
            <person name="Goodwin L."/>
            <person name="Pitluck S."/>
            <person name="Schmutz J."/>
            <person name="Larimer F."/>
            <person name="Land M."/>
            <person name="Hauser L."/>
            <person name="Kyrpides N."/>
            <person name="Mikhailova N."/>
            <person name="Liu Z."/>
            <person name="Li T."/>
            <person name="Zhao F."/>
            <person name="Overmann J."/>
            <person name="Bryant D.A."/>
            <person name="Richardson P."/>
        </authorList>
    </citation>
    <scope>NUCLEOTIDE SEQUENCE [LARGE SCALE GENOMIC DNA]</scope>
    <source>
        <strain evidence="5">ATCC 35110 / GB-78</strain>
    </source>
</reference>
<dbReference type="Proteomes" id="UP000001208">
    <property type="component" value="Chromosome"/>
</dbReference>
<dbReference type="RefSeq" id="WP_012498941.1">
    <property type="nucleotide sequence ID" value="NC_011026.1"/>
</dbReference>
<dbReference type="CAZy" id="GT4">
    <property type="family name" value="Glycosyltransferase Family 4"/>
</dbReference>
<dbReference type="STRING" id="517418.Ctha_0386"/>
<dbReference type="AlphaFoldDB" id="B3QU59"/>
<evidence type="ECO:0000313" key="5">
    <source>
        <dbReference type="Proteomes" id="UP000001208"/>
    </source>
</evidence>
<dbReference type="InterPro" id="IPR001296">
    <property type="entry name" value="Glyco_trans_1"/>
</dbReference>
<name>B3QU59_CHLT3</name>
<evidence type="ECO:0000259" key="2">
    <source>
        <dbReference type="Pfam" id="PF00534"/>
    </source>
</evidence>
<dbReference type="InterPro" id="IPR028098">
    <property type="entry name" value="Glyco_trans_4-like_N"/>
</dbReference>